<dbReference type="Proteomes" id="UP000285794">
    <property type="component" value="Unassembled WGS sequence"/>
</dbReference>
<evidence type="ECO:0000313" key="2">
    <source>
        <dbReference type="EMBL" id="RRG22977.1"/>
    </source>
</evidence>
<evidence type="ECO:0008006" key="4">
    <source>
        <dbReference type="Google" id="ProtNLM"/>
    </source>
</evidence>
<evidence type="ECO:0000256" key="1">
    <source>
        <dbReference type="SAM" id="Coils"/>
    </source>
</evidence>
<keyword evidence="3" id="KW-1185">Reference proteome</keyword>
<dbReference type="RefSeq" id="WP_125029980.1">
    <property type="nucleotide sequence ID" value="NZ_JAPXVP010000004.1"/>
</dbReference>
<name>A0A425Y450_9BACT</name>
<proteinExistence type="predicted"/>
<accession>A0A425Y450</accession>
<protein>
    <recommendedName>
        <fullName evidence="4">Lipoprotein</fullName>
    </recommendedName>
</protein>
<feature type="coiled-coil region" evidence="1">
    <location>
        <begin position="38"/>
        <end position="72"/>
    </location>
</feature>
<reference evidence="2 3" key="1">
    <citation type="submission" date="2018-07" db="EMBL/GenBank/DDBJ databases">
        <title>Draft genome sequence of Ancylomarina sp. M1P.</title>
        <authorList>
            <person name="Yadav S."/>
            <person name="Villanueva L."/>
            <person name="Damste J.S.S."/>
        </authorList>
    </citation>
    <scope>NUCLEOTIDE SEQUENCE [LARGE SCALE GENOMIC DNA]</scope>
    <source>
        <strain evidence="2 3">M1P</strain>
    </source>
</reference>
<dbReference type="AlphaFoldDB" id="A0A425Y450"/>
<keyword evidence="1" id="KW-0175">Coiled coil</keyword>
<gene>
    <name evidence="2" type="ORF">DWB61_05935</name>
</gene>
<comment type="caution">
    <text evidence="2">The sequence shown here is derived from an EMBL/GenBank/DDBJ whole genome shotgun (WGS) entry which is preliminary data.</text>
</comment>
<dbReference type="EMBL" id="QQWG01000004">
    <property type="protein sequence ID" value="RRG22977.1"/>
    <property type="molecule type" value="Genomic_DNA"/>
</dbReference>
<dbReference type="PROSITE" id="PS51257">
    <property type="entry name" value="PROKAR_LIPOPROTEIN"/>
    <property type="match status" value="1"/>
</dbReference>
<evidence type="ECO:0000313" key="3">
    <source>
        <dbReference type="Proteomes" id="UP000285794"/>
    </source>
</evidence>
<sequence length="73" mass="8154">MKNIFSILAISALLFISCAEKKTKSEKDTSQTPKIENSDLEVNQIDSIANELEKAKDEIDDAAKELDQLLDEL</sequence>
<organism evidence="2 3">
    <name type="scientific">Ancylomarina euxinus</name>
    <dbReference type="NCBI Taxonomy" id="2283627"/>
    <lineage>
        <taxon>Bacteria</taxon>
        <taxon>Pseudomonadati</taxon>
        <taxon>Bacteroidota</taxon>
        <taxon>Bacteroidia</taxon>
        <taxon>Marinilabiliales</taxon>
        <taxon>Marinifilaceae</taxon>
        <taxon>Ancylomarina</taxon>
    </lineage>
</organism>